<sequence>MKKALLVVSFGTSYHDTARRTSPPASAIWPPAARTARCSAPSPRG</sequence>
<evidence type="ECO:0000313" key="2">
    <source>
        <dbReference type="EMBL" id="MBO2029517.1"/>
    </source>
</evidence>
<name>A0A939NND7_KLEPN</name>
<reference evidence="2" key="1">
    <citation type="submission" date="2021-03" db="EMBL/GenBank/DDBJ databases">
        <title>Molecular epidemiology and mechanisms of colistin and carbapenem resistance in Enterobacteriaceae from clinical isolates, the environment and porcine samples in Pretoria, South Africa.</title>
        <authorList>
            <person name="Bogoshi D."/>
            <person name="Mbelle N.M."/>
            <person name="Naidoo V."/>
            <person name="Osei Sekyere J."/>
        </authorList>
    </citation>
    <scope>NUCLEOTIDE SEQUENCE</scope>
    <source>
        <strain evidence="2">C034</strain>
    </source>
</reference>
<accession>A0A939NND7</accession>
<evidence type="ECO:0000256" key="1">
    <source>
        <dbReference type="SAM" id="MobiDB-lite"/>
    </source>
</evidence>
<comment type="caution">
    <text evidence="2">The sequence shown here is derived from an EMBL/GenBank/DDBJ whole genome shotgun (WGS) entry which is preliminary data.</text>
</comment>
<organism evidence="2 3">
    <name type="scientific">Klebsiella pneumoniae</name>
    <dbReference type="NCBI Taxonomy" id="573"/>
    <lineage>
        <taxon>Bacteria</taxon>
        <taxon>Pseudomonadati</taxon>
        <taxon>Pseudomonadota</taxon>
        <taxon>Gammaproteobacteria</taxon>
        <taxon>Enterobacterales</taxon>
        <taxon>Enterobacteriaceae</taxon>
        <taxon>Klebsiella/Raoultella group</taxon>
        <taxon>Klebsiella</taxon>
        <taxon>Klebsiella pneumoniae complex</taxon>
    </lineage>
</organism>
<feature type="region of interest" description="Disordered" evidence="1">
    <location>
        <begin position="14"/>
        <end position="45"/>
    </location>
</feature>
<dbReference type="AlphaFoldDB" id="A0A939NND7"/>
<dbReference type="Proteomes" id="UP000664620">
    <property type="component" value="Unassembled WGS sequence"/>
</dbReference>
<dbReference type="EMBL" id="JAGETO010000101">
    <property type="protein sequence ID" value="MBO2029517.1"/>
    <property type="molecule type" value="Genomic_DNA"/>
</dbReference>
<proteinExistence type="predicted"/>
<gene>
    <name evidence="2" type="ORF">J4734_21435</name>
</gene>
<protein>
    <submittedName>
        <fullName evidence="2">Sirohydrochlorin cobaltochelatase</fullName>
    </submittedName>
</protein>
<feature type="compositionally biased region" description="Low complexity" evidence="1">
    <location>
        <begin position="22"/>
        <end position="33"/>
    </location>
</feature>
<evidence type="ECO:0000313" key="3">
    <source>
        <dbReference type="Proteomes" id="UP000664620"/>
    </source>
</evidence>